<sequence length="292" mass="31898">MPRRIAVTGANAGIGLRSAVLLSSQGHRVLALCRDLGRARRAFAELPEEQRARIESVELDLASSASIHRAAAQIVDAGPLDALINNAAVFDQAVRTARSSAEGHELFWATNHLGPVELTARLSPALAAASEPRVVFVASKGLVTMPRLAIRFDELDNPSWFTPTRAYYHAKLAQVMTAVTLAERVGDRVEVSCLRVPAVRLDPARLAAQPRLLRALYAPKNRLAAAPEQIARVYARLVLDAPRHARGAGVYVDERLKQVPLPRFARDPAHRERLWDVTQAAMGDPTWAWGVS</sequence>
<organism evidence="2 3">
    <name type="scientific">Brachybacterium hainanense</name>
    <dbReference type="NCBI Taxonomy" id="1541174"/>
    <lineage>
        <taxon>Bacteria</taxon>
        <taxon>Bacillati</taxon>
        <taxon>Actinomycetota</taxon>
        <taxon>Actinomycetes</taxon>
        <taxon>Micrococcales</taxon>
        <taxon>Dermabacteraceae</taxon>
        <taxon>Brachybacterium</taxon>
    </lineage>
</organism>
<keyword evidence="1" id="KW-0560">Oxidoreductase</keyword>
<dbReference type="InterPro" id="IPR036291">
    <property type="entry name" value="NAD(P)-bd_dom_sf"/>
</dbReference>
<dbReference type="PANTHER" id="PTHR43157">
    <property type="entry name" value="PHOSPHATIDYLINOSITOL-GLYCAN BIOSYNTHESIS CLASS F PROTEIN-RELATED"/>
    <property type="match status" value="1"/>
</dbReference>
<dbReference type="InterPro" id="IPR002347">
    <property type="entry name" value="SDR_fam"/>
</dbReference>
<dbReference type="PANTHER" id="PTHR43157:SF31">
    <property type="entry name" value="PHOSPHATIDYLINOSITOL-GLYCAN BIOSYNTHESIS CLASS F PROTEIN"/>
    <property type="match status" value="1"/>
</dbReference>
<evidence type="ECO:0000313" key="3">
    <source>
        <dbReference type="Proteomes" id="UP001589793"/>
    </source>
</evidence>
<proteinExistence type="predicted"/>
<dbReference type="PRINTS" id="PR00081">
    <property type="entry name" value="GDHRDH"/>
</dbReference>
<accession>A0ABV6RCP3</accession>
<keyword evidence="3" id="KW-1185">Reference proteome</keyword>
<evidence type="ECO:0000313" key="2">
    <source>
        <dbReference type="EMBL" id="MFC0674536.1"/>
    </source>
</evidence>
<comment type="caution">
    <text evidence="2">The sequence shown here is derived from an EMBL/GenBank/DDBJ whole genome shotgun (WGS) entry which is preliminary data.</text>
</comment>
<dbReference type="EMBL" id="JBHLSV010000012">
    <property type="protein sequence ID" value="MFC0674536.1"/>
    <property type="molecule type" value="Genomic_DNA"/>
</dbReference>
<dbReference type="Proteomes" id="UP001589793">
    <property type="component" value="Unassembled WGS sequence"/>
</dbReference>
<name>A0ABV6RCP3_9MICO</name>
<evidence type="ECO:0000256" key="1">
    <source>
        <dbReference type="ARBA" id="ARBA00023002"/>
    </source>
</evidence>
<reference evidence="2 3" key="1">
    <citation type="submission" date="2024-09" db="EMBL/GenBank/DDBJ databases">
        <authorList>
            <person name="Sun Q."/>
            <person name="Mori K."/>
        </authorList>
    </citation>
    <scope>NUCLEOTIDE SEQUENCE [LARGE SCALE GENOMIC DNA]</scope>
    <source>
        <strain evidence="2 3">CICC 10874</strain>
    </source>
</reference>
<dbReference type="SUPFAM" id="SSF51735">
    <property type="entry name" value="NAD(P)-binding Rossmann-fold domains"/>
    <property type="match status" value="1"/>
</dbReference>
<dbReference type="Pfam" id="PF00106">
    <property type="entry name" value="adh_short"/>
    <property type="match status" value="1"/>
</dbReference>
<gene>
    <name evidence="2" type="ORF">ACFFF6_11275</name>
</gene>
<dbReference type="Gene3D" id="3.40.50.720">
    <property type="entry name" value="NAD(P)-binding Rossmann-like Domain"/>
    <property type="match status" value="1"/>
</dbReference>
<protein>
    <submittedName>
        <fullName evidence="2">SDR family NAD(P)-dependent oxidoreductase</fullName>
    </submittedName>
</protein>
<dbReference type="RefSeq" id="WP_376980720.1">
    <property type="nucleotide sequence ID" value="NZ_JBHLSV010000012.1"/>
</dbReference>